<dbReference type="PANTHER" id="PTHR35562:SF2">
    <property type="entry name" value="DNA ENDONUCLEASE SMRA-RELATED"/>
    <property type="match status" value="1"/>
</dbReference>
<dbReference type="Pfam" id="PF01713">
    <property type="entry name" value="Smr"/>
    <property type="match status" value="1"/>
</dbReference>
<dbReference type="SUPFAM" id="SSF160443">
    <property type="entry name" value="SMR domain-like"/>
    <property type="match status" value="1"/>
</dbReference>
<dbReference type="PROSITE" id="PS50828">
    <property type="entry name" value="SMR"/>
    <property type="match status" value="1"/>
</dbReference>
<dbReference type="AlphaFoldDB" id="A0A8I0N184"/>
<dbReference type="Proteomes" id="UP000642265">
    <property type="component" value="Unassembled WGS sequence"/>
</dbReference>
<sequence>GNSTSAKRVDKRTAQRMRRGQLPIEARIDLHGMTEEDAHRALTSFVIGAQQASRRCVLVVTGKGLRQDGRTGVLRRNVPRWLNEAPNRARILAFCHAQPRDGGEGALYLLLRRRK</sequence>
<dbReference type="SMART" id="SM00463">
    <property type="entry name" value="SMR"/>
    <property type="match status" value="1"/>
</dbReference>
<dbReference type="InterPro" id="IPR036063">
    <property type="entry name" value="Smr_dom_sf"/>
</dbReference>
<organism evidence="2 3">
    <name type="scientific">Brucella anthropi</name>
    <name type="common">Ochrobactrum anthropi</name>
    <dbReference type="NCBI Taxonomy" id="529"/>
    <lineage>
        <taxon>Bacteria</taxon>
        <taxon>Pseudomonadati</taxon>
        <taxon>Pseudomonadota</taxon>
        <taxon>Alphaproteobacteria</taxon>
        <taxon>Hyphomicrobiales</taxon>
        <taxon>Brucellaceae</taxon>
        <taxon>Brucella/Ochrobactrum group</taxon>
        <taxon>Brucella</taxon>
    </lineage>
</organism>
<reference evidence="2" key="2">
    <citation type="submission" date="2020-10" db="EMBL/GenBank/DDBJ databases">
        <title>Enrichment of novel Verrucomicrobia, Bacteroidetes and Krumholzibacteria in an oxygen-limited, methane- and iron-fed bioreactor inoculated with Bothnian Sea sediments.</title>
        <authorList>
            <person name="Martins P.D."/>
            <person name="de Jong A."/>
            <person name="Lenstra W.K."/>
            <person name="van Helmond N.A.G.M."/>
            <person name="Slomp C.P."/>
            <person name="Jetten M.S.M."/>
            <person name="Welte C.U."/>
            <person name="Rasigraf O."/>
        </authorList>
    </citation>
    <scope>NUCLEOTIDE SEQUENCE</scope>
    <source>
        <strain evidence="2">MAG47</strain>
    </source>
</reference>
<dbReference type="InterPro" id="IPR002625">
    <property type="entry name" value="Smr_dom"/>
</dbReference>
<evidence type="ECO:0000313" key="2">
    <source>
        <dbReference type="EMBL" id="MBE0559205.1"/>
    </source>
</evidence>
<feature type="domain" description="Smr" evidence="1">
    <location>
        <begin position="28"/>
        <end position="112"/>
    </location>
</feature>
<evidence type="ECO:0000259" key="1">
    <source>
        <dbReference type="PROSITE" id="PS50828"/>
    </source>
</evidence>
<name>A0A8I0N184_BRUAN</name>
<evidence type="ECO:0000313" key="3">
    <source>
        <dbReference type="Proteomes" id="UP000642265"/>
    </source>
</evidence>
<gene>
    <name evidence="2" type="ORF">IH622_00025</name>
</gene>
<comment type="caution">
    <text evidence="2">The sequence shown here is derived from an EMBL/GenBank/DDBJ whole genome shotgun (WGS) entry which is preliminary data.</text>
</comment>
<dbReference type="PANTHER" id="PTHR35562">
    <property type="entry name" value="DNA ENDONUCLEASE SMRA-RELATED"/>
    <property type="match status" value="1"/>
</dbReference>
<dbReference type="Gene3D" id="3.30.1370.110">
    <property type="match status" value="1"/>
</dbReference>
<protein>
    <submittedName>
        <fullName evidence="2">Smr/MutS family protein</fullName>
    </submittedName>
</protein>
<proteinExistence type="predicted"/>
<dbReference type="EMBL" id="JACZKO010000002">
    <property type="protein sequence ID" value="MBE0559205.1"/>
    <property type="molecule type" value="Genomic_DNA"/>
</dbReference>
<feature type="non-terminal residue" evidence="2">
    <location>
        <position position="1"/>
    </location>
</feature>
<reference evidence="2" key="1">
    <citation type="submission" date="2020-09" db="EMBL/GenBank/DDBJ databases">
        <authorList>
            <person name="Dalcin Martins P."/>
        </authorList>
    </citation>
    <scope>NUCLEOTIDE SEQUENCE</scope>
    <source>
        <strain evidence="2">MAG47</strain>
    </source>
</reference>
<accession>A0A8I0N184</accession>